<accession>A0A5B1BPY2</accession>
<dbReference type="RefSeq" id="WP_149653425.1">
    <property type="nucleotide sequence ID" value="NZ_VTZN01000033.1"/>
</dbReference>
<dbReference type="Gene3D" id="1.10.10.2830">
    <property type="match status" value="1"/>
</dbReference>
<protein>
    <submittedName>
        <fullName evidence="4">Nuclease</fullName>
    </submittedName>
</protein>
<dbReference type="CDD" id="cd16387">
    <property type="entry name" value="ParB_N_Srx"/>
    <property type="match status" value="1"/>
</dbReference>
<dbReference type="SUPFAM" id="SSF109709">
    <property type="entry name" value="KorB DNA-binding domain-like"/>
    <property type="match status" value="1"/>
</dbReference>
<feature type="coiled-coil region" evidence="1">
    <location>
        <begin position="201"/>
        <end position="228"/>
    </location>
</feature>
<sequence length="546" mass="58536">MTDTLAPDTGHTPGEHPGTIEHVDPHALILDANVRDEAALDARFVASIGEHGVLIPIAAVRGEDGRLRVRAGQRRTLAAREAGLPTVPVYVRTAAEADETAQLVARVTEQIVENDQRRQLTDAQRARGIQQMIDAGVSIPRVAKKLSVPKDTVKAAAVVAKSDAAMRGLAEGQFSLDEAAAITEFEDMPGALSRLTQAAGTARFEHTVAQLREEKASAEAEAQAAQGFVERGFTWLSDRPQEWDPDCIPLYRLHTADGAPADERAVTDPAHWAVQFYEADAVVDVQTGAVVDEDDVDWDTRDDPGATPADGLRHAATVTEATVFVPHYFCLDYRAAGLTPDPWFARNAGMVDTEAGDRGEPDAGARAAARVRAEAERAEADKRERRKVLALNKLGAAALCVRREFVSRLLARRTPPKGAAIFVADALARDSYLLTGHNNAETIVALLGLDGPGSVAKVASTLPASGDARAQVLTLALVLGALEARTPKEAWRNAATGHWSQHVTCADYLRWLAANGYTLAPVEEIITGAQTADEVYEQYLTEAAGK</sequence>
<dbReference type="Gene3D" id="3.90.1530.10">
    <property type="entry name" value="Conserved hypothetical protein from pyrococcus furiosus pfu- 392566-001, ParB domain"/>
    <property type="match status" value="1"/>
</dbReference>
<keyword evidence="1" id="KW-0175">Coiled coil</keyword>
<comment type="caution">
    <text evidence="4">The sequence shown here is derived from an EMBL/GenBank/DDBJ whole genome shotgun (WGS) entry which is preliminary data.</text>
</comment>
<dbReference type="SUPFAM" id="SSF110849">
    <property type="entry name" value="ParB/Sulfiredoxin"/>
    <property type="match status" value="1"/>
</dbReference>
<organism evidence="4 5">
    <name type="scientific">Mycobacterium simiae</name>
    <name type="common">Mycobacterium habana</name>
    <dbReference type="NCBI Taxonomy" id="1784"/>
    <lineage>
        <taxon>Bacteria</taxon>
        <taxon>Bacillati</taxon>
        <taxon>Actinomycetota</taxon>
        <taxon>Actinomycetes</taxon>
        <taxon>Mycobacteriales</taxon>
        <taxon>Mycobacteriaceae</taxon>
        <taxon>Mycobacterium</taxon>
        <taxon>Mycobacterium simiae complex</taxon>
    </lineage>
</organism>
<keyword evidence="5" id="KW-1185">Reference proteome</keyword>
<feature type="domain" description="ParB-like N-terminal" evidence="3">
    <location>
        <begin position="21"/>
        <end position="107"/>
    </location>
</feature>
<evidence type="ECO:0000313" key="4">
    <source>
        <dbReference type="EMBL" id="KAA1250757.1"/>
    </source>
</evidence>
<dbReference type="Pfam" id="PF02195">
    <property type="entry name" value="ParB_N"/>
    <property type="match status" value="1"/>
</dbReference>
<dbReference type="InterPro" id="IPR050336">
    <property type="entry name" value="Chromosome_partition/occlusion"/>
</dbReference>
<feature type="region of interest" description="Disordered" evidence="2">
    <location>
        <begin position="1"/>
        <end position="22"/>
    </location>
</feature>
<evidence type="ECO:0000256" key="2">
    <source>
        <dbReference type="SAM" id="MobiDB-lite"/>
    </source>
</evidence>
<evidence type="ECO:0000259" key="3">
    <source>
        <dbReference type="SMART" id="SM00470"/>
    </source>
</evidence>
<dbReference type="OrthoDB" id="3846919at2"/>
<gene>
    <name evidence="4" type="ORF">F0Q45_07975</name>
</gene>
<dbReference type="InterPro" id="IPR003115">
    <property type="entry name" value="ParB_N"/>
</dbReference>
<reference evidence="4 5" key="1">
    <citation type="submission" date="2019-09" db="EMBL/GenBank/DDBJ databases">
        <title>Report of infection by Mycobacterium simiae a patient suffering from pulmonary tuberculosis.</title>
        <authorList>
            <person name="Mohanty P.S."/>
            <person name="Bansal A.K."/>
            <person name="Singh H."/>
            <person name="Sharma S."/>
            <person name="Patil S.A."/>
            <person name="Upadhaya P."/>
            <person name="Singh P.K."/>
            <person name="Kumar D."/>
            <person name="Kumar S."/>
            <person name="Singh R.K."/>
            <person name="Chaudhary B."/>
        </authorList>
    </citation>
    <scope>NUCLEOTIDE SEQUENCE [LARGE SCALE GENOMIC DNA]</scope>
    <source>
        <strain evidence="4 5">JAL-560-SIM</strain>
    </source>
</reference>
<proteinExistence type="predicted"/>
<dbReference type="PANTHER" id="PTHR33375">
    <property type="entry name" value="CHROMOSOME-PARTITIONING PROTEIN PARB-RELATED"/>
    <property type="match status" value="1"/>
</dbReference>
<dbReference type="EMBL" id="VTZN01000033">
    <property type="protein sequence ID" value="KAA1250757.1"/>
    <property type="molecule type" value="Genomic_DNA"/>
</dbReference>
<evidence type="ECO:0000313" key="5">
    <source>
        <dbReference type="Proteomes" id="UP000324701"/>
    </source>
</evidence>
<dbReference type="GO" id="GO:0007059">
    <property type="term" value="P:chromosome segregation"/>
    <property type="evidence" value="ECO:0007669"/>
    <property type="project" value="TreeGrafter"/>
</dbReference>
<name>A0A5B1BPY2_MYCSI</name>
<dbReference type="GO" id="GO:0005694">
    <property type="term" value="C:chromosome"/>
    <property type="evidence" value="ECO:0007669"/>
    <property type="project" value="TreeGrafter"/>
</dbReference>
<dbReference type="PANTHER" id="PTHR33375:SF1">
    <property type="entry name" value="CHROMOSOME-PARTITIONING PROTEIN PARB-RELATED"/>
    <property type="match status" value="1"/>
</dbReference>
<evidence type="ECO:0000256" key="1">
    <source>
        <dbReference type="SAM" id="Coils"/>
    </source>
</evidence>
<dbReference type="SMART" id="SM00470">
    <property type="entry name" value="ParB"/>
    <property type="match status" value="1"/>
</dbReference>
<dbReference type="Proteomes" id="UP000324701">
    <property type="component" value="Unassembled WGS sequence"/>
</dbReference>
<dbReference type="AlphaFoldDB" id="A0A5B1BPY2"/>
<dbReference type="InterPro" id="IPR036086">
    <property type="entry name" value="ParB/Sulfiredoxin_sf"/>
</dbReference>